<dbReference type="EMBL" id="UHFP01000001">
    <property type="protein sequence ID" value="SUN68177.1"/>
    <property type="molecule type" value="Genomic_DNA"/>
</dbReference>
<dbReference type="GO" id="GO:0005737">
    <property type="term" value="C:cytoplasm"/>
    <property type="evidence" value="ECO:0007669"/>
    <property type="project" value="TreeGrafter"/>
</dbReference>
<dbReference type="InterPro" id="IPR029044">
    <property type="entry name" value="Nucleotide-diphossugar_trans"/>
</dbReference>
<keyword evidence="5" id="KW-1133">Transmembrane helix</keyword>
<dbReference type="GeneID" id="69902005"/>
<evidence type="ECO:0000256" key="5">
    <source>
        <dbReference type="ARBA" id="ARBA00022989"/>
    </source>
</evidence>
<evidence type="ECO:0000313" key="8">
    <source>
        <dbReference type="Proteomes" id="UP000255352"/>
    </source>
</evidence>
<evidence type="ECO:0000256" key="6">
    <source>
        <dbReference type="ARBA" id="ARBA00023136"/>
    </source>
</evidence>
<evidence type="ECO:0000256" key="2">
    <source>
        <dbReference type="ARBA" id="ARBA00022676"/>
    </source>
</evidence>
<dbReference type="InterPro" id="IPR008166">
    <property type="entry name" value="Glyco_transf_92"/>
</dbReference>
<keyword evidence="4" id="KW-0812">Transmembrane</keyword>
<dbReference type="GO" id="GO:0016757">
    <property type="term" value="F:glycosyltransferase activity"/>
    <property type="evidence" value="ECO:0007669"/>
    <property type="project" value="UniProtKB-KW"/>
</dbReference>
<accession>A0A380KN80</accession>
<keyword evidence="2" id="KW-0328">Glycosyltransferase</keyword>
<reference evidence="7 8" key="1">
    <citation type="submission" date="2018-06" db="EMBL/GenBank/DDBJ databases">
        <authorList>
            <consortium name="Pathogen Informatics"/>
            <person name="Doyle S."/>
        </authorList>
    </citation>
    <scope>NUCLEOTIDE SEQUENCE [LARGE SCALE GENOMIC DNA]</scope>
    <source>
        <strain evidence="7 8">NCTC13760</strain>
    </source>
</reference>
<dbReference type="PANTHER" id="PTHR21461">
    <property type="entry name" value="GLYCOSYLTRANSFERASE FAMILY 92 PROTEIN"/>
    <property type="match status" value="1"/>
</dbReference>
<evidence type="ECO:0000256" key="3">
    <source>
        <dbReference type="ARBA" id="ARBA00022679"/>
    </source>
</evidence>
<dbReference type="Proteomes" id="UP000255352">
    <property type="component" value="Unassembled WGS sequence"/>
</dbReference>
<evidence type="ECO:0000313" key="7">
    <source>
        <dbReference type="EMBL" id="SUN68177.1"/>
    </source>
</evidence>
<keyword evidence="6" id="KW-0472">Membrane</keyword>
<proteinExistence type="predicted"/>
<dbReference type="RefSeq" id="WP_006532500.1">
    <property type="nucleotide sequence ID" value="NZ_CABKNK020000002.1"/>
</dbReference>
<dbReference type="AlphaFoldDB" id="A0A380KN80"/>
<dbReference type="GO" id="GO:0016020">
    <property type="term" value="C:membrane"/>
    <property type="evidence" value="ECO:0007669"/>
    <property type="project" value="UniProtKB-SubCell"/>
</dbReference>
<keyword evidence="3" id="KW-0808">Transferase</keyword>
<dbReference type="PANTHER" id="PTHR21461:SF69">
    <property type="entry name" value="GLYCOSYLTRANSFERASE FAMILY 92 PROTEIN"/>
    <property type="match status" value="1"/>
</dbReference>
<dbReference type="Pfam" id="PF01697">
    <property type="entry name" value="Glyco_transf_92"/>
    <property type="match status" value="1"/>
</dbReference>
<name>A0A380KN80_9STRE</name>
<evidence type="ECO:0000256" key="1">
    <source>
        <dbReference type="ARBA" id="ARBA00004167"/>
    </source>
</evidence>
<comment type="subcellular location">
    <subcellularLocation>
        <location evidence="1">Membrane</location>
        <topology evidence="1">Single-pass membrane protein</topology>
    </subcellularLocation>
</comment>
<evidence type="ECO:0000256" key="4">
    <source>
        <dbReference type="ARBA" id="ARBA00022692"/>
    </source>
</evidence>
<organism evidence="7 8">
    <name type="scientific">Streptococcus infantarius</name>
    <dbReference type="NCBI Taxonomy" id="102684"/>
    <lineage>
        <taxon>Bacteria</taxon>
        <taxon>Bacillati</taxon>
        <taxon>Bacillota</taxon>
        <taxon>Bacilli</taxon>
        <taxon>Lactobacillales</taxon>
        <taxon>Streptococcaceae</taxon>
        <taxon>Streptococcus</taxon>
    </lineage>
</organism>
<gene>
    <name evidence="7" type="ORF">NCTC13760_00859</name>
</gene>
<dbReference type="SUPFAM" id="SSF53448">
    <property type="entry name" value="Nucleotide-diphospho-sugar transferases"/>
    <property type="match status" value="1"/>
</dbReference>
<protein>
    <submittedName>
        <fullName evidence="7">CpsT</fullName>
    </submittedName>
</protein>
<sequence>MLITEDKYFIFDKPRNENFVYKTKYCITVMQCIGYKVLKTIFRKKASDDKKYYVSICGIFKDEAFYLKEWIEYHKKAGVDHIYLYNNNSTDNYLTIIKPYLEERYIDLIDWPKSQAQMEAYHDCFNRFRNETSWLGFIDIDEFIVPIENKSVKEYFKEHAYEQSILIYWKMFGSNGLIHRDTKRPVTKDFTSCWYKYDDIGKCFINTEFEISDKQPILHHMLWTKRGVFNMPPVNCCGKICPRDWYNPADRDVFPIQINHYVLKSYDEYMSKVNKSDVMFTQNPKGEEHFRRHDRPSTSTDFTISKFLEK</sequence>